<evidence type="ECO:0000259" key="8">
    <source>
        <dbReference type="PROSITE" id="PS50067"/>
    </source>
</evidence>
<dbReference type="Gene3D" id="3.40.850.10">
    <property type="entry name" value="Kinesin motor domain"/>
    <property type="match status" value="1"/>
</dbReference>
<feature type="compositionally biased region" description="Polar residues" evidence="7">
    <location>
        <begin position="1"/>
        <end position="19"/>
    </location>
</feature>
<dbReference type="OrthoDB" id="3176171at2759"/>
<feature type="coiled-coil region" evidence="6">
    <location>
        <begin position="521"/>
        <end position="579"/>
    </location>
</feature>
<proteinExistence type="inferred from homology"/>
<feature type="region of interest" description="Disordered" evidence="7">
    <location>
        <begin position="1371"/>
        <end position="1400"/>
    </location>
</feature>
<keyword evidence="3 6" id="KW-0175">Coiled coil</keyword>
<dbReference type="Pfam" id="PF00225">
    <property type="entry name" value="Kinesin"/>
    <property type="match status" value="1"/>
</dbReference>
<evidence type="ECO:0000256" key="4">
    <source>
        <dbReference type="ARBA" id="ARBA00023175"/>
    </source>
</evidence>
<protein>
    <submittedName>
        <fullName evidence="9">Kinesin motor domain-domain-containing protein</fullName>
    </submittedName>
</protein>
<dbReference type="SUPFAM" id="SSF52540">
    <property type="entry name" value="P-loop containing nucleoside triphosphate hydrolases"/>
    <property type="match status" value="1"/>
</dbReference>
<feature type="compositionally biased region" description="Low complexity" evidence="7">
    <location>
        <begin position="56"/>
        <end position="66"/>
    </location>
</feature>
<dbReference type="InterPro" id="IPR036961">
    <property type="entry name" value="Kinesin_motor_dom_sf"/>
</dbReference>
<dbReference type="SMART" id="SM00129">
    <property type="entry name" value="KISc"/>
    <property type="match status" value="1"/>
</dbReference>
<feature type="region of interest" description="Disordered" evidence="7">
    <location>
        <begin position="1"/>
        <end position="94"/>
    </location>
</feature>
<dbReference type="PROSITE" id="PS50067">
    <property type="entry name" value="KINESIN_MOTOR_2"/>
    <property type="match status" value="1"/>
</dbReference>
<dbReference type="STRING" id="71784.A0A1Y2BFK6"/>
<evidence type="ECO:0000313" key="10">
    <source>
        <dbReference type="Proteomes" id="UP000193986"/>
    </source>
</evidence>
<gene>
    <name evidence="9" type="ORF">BCR39DRAFT_586784</name>
</gene>
<feature type="binding site" evidence="5">
    <location>
        <begin position="262"/>
        <end position="269"/>
    </location>
    <ligand>
        <name>ATP</name>
        <dbReference type="ChEBI" id="CHEBI:30616"/>
    </ligand>
</feature>
<sequence length="1503" mass="165794">MSISPTKNRTLSRQPSSPSLAIGLPPPIPDGGMMHPSRSSSNLKSHRSQPRLYRGDVSSSAASSADGSEDDLDKPGATFKSPISPGADTTPKRKVVAMMEPFTAPRSAKKRDTLQARLEQAARVKKSKSASDALNASTSLTNFSTSLASSSLAQSQSRLRETTSNTSSGGSDKVVVCVRIKPTKSAFASSAYEVTPISLTLSDAHPNVQKRGGKAGREDEYTYTFDKLIQYPSTTPELYNAKVSALVDKAMNGFNSTIFAYGQTGSGKSFTMTGTDAELGIIPCAVDGVFDAITAEADRAYLLRVSYIEIYNETLRDLLNFKKGPLKDDEKPAIHTSKGKVYVEPLVEEIVSTPREIIDLLEKGNAGRRVGTTDWNERSSRSHVVFTLVIESRPRDGSGDDDIRLSRLNLIDLAGSERAVSDLERRGEGKHINQSLLALREVINKLTEKKRTHIPYRNSKLTHLLENALGGDSNICVICTMSGDEEHHAETLETLKFAGRCSQVETKATKNIITSSEKALIKAKDREIEELKQRLQGMSQSVDIRPEASQDISELADSVASMEARKSKLSEKLAKLNAEILTSELPRMGAGLPLSPPRRKRPRISDFTSLAGPGVIGLGSPKQIVQDRRAVSGMVRLSEEEDMPSIVGTLQTVQEVDIRAFDHDRLVASLRRTMAAREEELASANRELSDALSRLAQLSQAETEVRALNARLEEQETSARDSQAQLEATRNELVATIDDKATKIDQLESAILDLRKSREDLAIDDQNRYDEVSGKLSRAIEESTALQAERDGLQNQAKESEMRLQNMQAEVEAARLTTQEAERSRDDTHARQKELEGVVATLRTQVAALEETKTEQANQIASNTAEIEAANRDKQTALDDLARFQRESMQHESQVVAELREELAKLRKGREEDAEQAKKEIETSKARSEHLEAECAKEAAQVGEERSRAEAAEARIGMSEAAISTTALRVDALLTEVQIKTDELKKRTDEQEKVNCQLEASLGEKTAAQQKLEASEDEKSVLQRRLEASEDEKTGLEQRLKTSDERVRAVESQLETMRKSADDTGGRAKHLEDEISTLATALDHAKQDNSTLEAQLGEQQDRALASEAKVREFEQGAAALMSKVEQLQGVSRDRLAEADELRSALEAVSNDKQSLEAEVASLRAAAGRIQQVDANLHSTRLELQEAKHKSEALQHQVVVETERANQLVQQLNASRDEAEKTAHLDAELIEVRATVEAEKELCNKLGKELFTAKASAVMEKERADKLAAELVAIKALPSSASTSTLNARQRHSTPTPFGDRNASVKELRLQTTEAESMNQLWTKEMEEIERLEKVVEEQKVIIDEQRGKIKFWADELERQREIVRQLTTDPAAFFGSNSPNNRQSPRISHGKSKSLSVADQLASPLARPSIPSRLPSTFTAHNLALPTSPTPLPMHPSQFDVRGSRKTRRVTIEKDMDRLTDSSKVLKTKALFDIADTSPQKTPTKMSVRPENVPYSAPRQRKP</sequence>
<feature type="region of interest" description="Disordered" evidence="7">
    <location>
        <begin position="907"/>
        <end position="946"/>
    </location>
</feature>
<reference evidence="9 10" key="1">
    <citation type="submission" date="2016-07" db="EMBL/GenBank/DDBJ databases">
        <title>Pervasive Adenine N6-methylation of Active Genes in Fungi.</title>
        <authorList>
            <consortium name="DOE Joint Genome Institute"/>
            <person name="Mondo S.J."/>
            <person name="Dannebaum R.O."/>
            <person name="Kuo R.C."/>
            <person name="Labutti K."/>
            <person name="Haridas S."/>
            <person name="Kuo A."/>
            <person name="Salamov A."/>
            <person name="Ahrendt S.R."/>
            <person name="Lipzen A."/>
            <person name="Sullivan W."/>
            <person name="Andreopoulos W.B."/>
            <person name="Clum A."/>
            <person name="Lindquist E."/>
            <person name="Daum C."/>
            <person name="Ramamoorthy G.K."/>
            <person name="Gryganskyi A."/>
            <person name="Culley D."/>
            <person name="Magnuson J.K."/>
            <person name="James T.Y."/>
            <person name="O'Malley M.A."/>
            <person name="Stajich J.E."/>
            <person name="Spatafora J.W."/>
            <person name="Visel A."/>
            <person name="Grigoriev I.V."/>
        </authorList>
    </citation>
    <scope>NUCLEOTIDE SEQUENCE [LARGE SCALE GENOMIC DNA]</scope>
    <source>
        <strain evidence="9 10">68-887.2</strain>
    </source>
</reference>
<dbReference type="FunFam" id="3.40.850.10:FF:000143">
    <property type="entry name" value="Unplaced genomic scaffold supercont2.12, whole genome shotgun sequence"/>
    <property type="match status" value="1"/>
</dbReference>
<evidence type="ECO:0000256" key="6">
    <source>
        <dbReference type="SAM" id="Coils"/>
    </source>
</evidence>
<keyword evidence="4 5" id="KW-0505">Motor protein</keyword>
<feature type="coiled-coil region" evidence="6">
    <location>
        <begin position="1138"/>
        <end position="1221"/>
    </location>
</feature>
<evidence type="ECO:0000256" key="3">
    <source>
        <dbReference type="ARBA" id="ARBA00023054"/>
    </source>
</evidence>
<dbReference type="InterPro" id="IPR001752">
    <property type="entry name" value="Kinesin_motor_dom"/>
</dbReference>
<feature type="region of interest" description="Disordered" evidence="7">
    <location>
        <begin position="1007"/>
        <end position="1039"/>
    </location>
</feature>
<feature type="domain" description="Kinesin motor" evidence="8">
    <location>
        <begin position="173"/>
        <end position="504"/>
    </location>
</feature>
<evidence type="ECO:0000313" key="9">
    <source>
        <dbReference type="EMBL" id="ORY32865.1"/>
    </source>
</evidence>
<keyword evidence="10" id="KW-1185">Reference proteome</keyword>
<dbReference type="InterPro" id="IPR027417">
    <property type="entry name" value="P-loop_NTPase"/>
</dbReference>
<feature type="region of interest" description="Disordered" evidence="7">
    <location>
        <begin position="151"/>
        <end position="171"/>
    </location>
</feature>
<feature type="region of interest" description="Disordered" evidence="7">
    <location>
        <begin position="1475"/>
        <end position="1503"/>
    </location>
</feature>
<feature type="compositionally biased region" description="Polar residues" evidence="7">
    <location>
        <begin position="1375"/>
        <end position="1386"/>
    </location>
</feature>
<dbReference type="GO" id="GO:0008017">
    <property type="term" value="F:microtubule binding"/>
    <property type="evidence" value="ECO:0007669"/>
    <property type="project" value="InterPro"/>
</dbReference>
<dbReference type="GO" id="GO:0007018">
    <property type="term" value="P:microtubule-based movement"/>
    <property type="evidence" value="ECO:0007669"/>
    <property type="project" value="InterPro"/>
</dbReference>
<comment type="similarity">
    <text evidence="5">Belongs to the TRAFAC class myosin-kinesin ATPase superfamily. Kinesin family.</text>
</comment>
<accession>A0A1Y2BFK6</accession>
<evidence type="ECO:0000256" key="1">
    <source>
        <dbReference type="ARBA" id="ARBA00022741"/>
    </source>
</evidence>
<dbReference type="GO" id="GO:0003777">
    <property type="term" value="F:microtubule motor activity"/>
    <property type="evidence" value="ECO:0007669"/>
    <property type="project" value="InterPro"/>
</dbReference>
<dbReference type="PRINTS" id="PR00380">
    <property type="entry name" value="KINESINHEAVY"/>
</dbReference>
<dbReference type="GO" id="GO:0005524">
    <property type="term" value="F:ATP binding"/>
    <property type="evidence" value="ECO:0007669"/>
    <property type="project" value="UniProtKB-UniRule"/>
</dbReference>
<dbReference type="EMBL" id="MCFC01000008">
    <property type="protein sequence ID" value="ORY32865.1"/>
    <property type="molecule type" value="Genomic_DNA"/>
</dbReference>
<dbReference type="InterPro" id="IPR027640">
    <property type="entry name" value="Kinesin-like_fam"/>
</dbReference>
<feature type="region of interest" description="Disordered" evidence="7">
    <location>
        <begin position="1425"/>
        <end position="1448"/>
    </location>
</feature>
<evidence type="ECO:0000256" key="7">
    <source>
        <dbReference type="SAM" id="MobiDB-lite"/>
    </source>
</evidence>
<dbReference type="Proteomes" id="UP000193986">
    <property type="component" value="Unassembled WGS sequence"/>
</dbReference>
<organism evidence="9 10">
    <name type="scientific">Naematelia encephala</name>
    <dbReference type="NCBI Taxonomy" id="71784"/>
    <lineage>
        <taxon>Eukaryota</taxon>
        <taxon>Fungi</taxon>
        <taxon>Dikarya</taxon>
        <taxon>Basidiomycota</taxon>
        <taxon>Agaricomycotina</taxon>
        <taxon>Tremellomycetes</taxon>
        <taxon>Tremellales</taxon>
        <taxon>Naemateliaceae</taxon>
        <taxon>Naematelia</taxon>
    </lineage>
</organism>
<keyword evidence="1 5" id="KW-0547">Nucleotide-binding</keyword>
<dbReference type="PANTHER" id="PTHR47968:SF75">
    <property type="entry name" value="CENTROMERE-ASSOCIATED PROTEIN E"/>
    <property type="match status" value="1"/>
</dbReference>
<name>A0A1Y2BFK6_9TREE</name>
<feature type="compositionally biased region" description="Basic and acidic residues" evidence="7">
    <location>
        <begin position="1013"/>
        <end position="1039"/>
    </location>
</feature>
<evidence type="ECO:0000256" key="2">
    <source>
        <dbReference type="ARBA" id="ARBA00022840"/>
    </source>
</evidence>
<dbReference type="PANTHER" id="PTHR47968">
    <property type="entry name" value="CENTROMERE PROTEIN E"/>
    <property type="match status" value="1"/>
</dbReference>
<dbReference type="PROSITE" id="PS00411">
    <property type="entry name" value="KINESIN_MOTOR_1"/>
    <property type="match status" value="1"/>
</dbReference>
<feature type="coiled-coil region" evidence="6">
    <location>
        <begin position="1318"/>
        <end position="1348"/>
    </location>
</feature>
<dbReference type="InParanoid" id="A0A1Y2BFK6"/>
<comment type="caution">
    <text evidence="9">The sequence shown here is derived from an EMBL/GenBank/DDBJ whole genome shotgun (WGS) entry which is preliminary data.</text>
</comment>
<evidence type="ECO:0000256" key="5">
    <source>
        <dbReference type="PROSITE-ProRule" id="PRU00283"/>
    </source>
</evidence>
<keyword evidence="2 5" id="KW-0067">ATP-binding</keyword>
<dbReference type="InterPro" id="IPR019821">
    <property type="entry name" value="Kinesin_motor_CS"/>
</dbReference>